<keyword evidence="2 5" id="KW-0812">Transmembrane</keyword>
<keyword evidence="4 5" id="KW-0472">Membrane</keyword>
<evidence type="ECO:0000256" key="1">
    <source>
        <dbReference type="ARBA" id="ARBA00004141"/>
    </source>
</evidence>
<evidence type="ECO:0000313" key="6">
    <source>
        <dbReference type="EMBL" id="KLO17824.1"/>
    </source>
</evidence>
<sequence length="280" mass="31761">MAVNILQLAFGYEPNTPLAVVATIVFALISIGLFIRIARRYRRGDLRWGWCLPAGTFAYMIGFALRPVVKNNPTSIGLFIVMQIFLVTSPAAFLAFNYIIYGRFVRHRVGDGYTPKFIPPRRLALIFLISDYSTFSLQGNGGGLQGSSTPSTARIGTWIVLVGLVLQVISYLFFIFLVVYMHRRIVNVAPPHPVRKEASFKVVWLIYYTSIFYMIRGIYRTVEFSQGTGGFLITHEVYFYAFDALPLFLATVVYVPFWPGQYIEQNIAYDSIQLQSVDRA</sequence>
<dbReference type="EMBL" id="KQ085900">
    <property type="protein sequence ID" value="KLO17824.1"/>
    <property type="molecule type" value="Genomic_DNA"/>
</dbReference>
<feature type="transmembrane region" description="Helical" evidence="5">
    <location>
        <begin position="158"/>
        <end position="181"/>
    </location>
</feature>
<dbReference type="PANTHER" id="PTHR31465">
    <property type="entry name" value="PROTEIN RTA1-RELATED"/>
    <property type="match status" value="1"/>
</dbReference>
<evidence type="ECO:0000256" key="3">
    <source>
        <dbReference type="ARBA" id="ARBA00022989"/>
    </source>
</evidence>
<dbReference type="PANTHER" id="PTHR31465:SF1">
    <property type="entry name" value="PROTEIN RTA1-RELATED"/>
    <property type="match status" value="1"/>
</dbReference>
<keyword evidence="3 5" id="KW-1133">Transmembrane helix</keyword>
<accession>A0A0H2S1D9</accession>
<dbReference type="InterPro" id="IPR007568">
    <property type="entry name" value="RTA1"/>
</dbReference>
<dbReference type="Pfam" id="PF04479">
    <property type="entry name" value="RTA1"/>
    <property type="match status" value="1"/>
</dbReference>
<comment type="subcellular location">
    <subcellularLocation>
        <location evidence="1">Membrane</location>
        <topology evidence="1">Multi-pass membrane protein</topology>
    </subcellularLocation>
</comment>
<feature type="transmembrane region" description="Helical" evidence="5">
    <location>
        <begin position="18"/>
        <end position="38"/>
    </location>
</feature>
<gene>
    <name evidence="6" type="ORF">SCHPADRAFT_143691</name>
</gene>
<evidence type="ECO:0000256" key="2">
    <source>
        <dbReference type="ARBA" id="ARBA00022692"/>
    </source>
</evidence>
<feature type="transmembrane region" description="Helical" evidence="5">
    <location>
        <begin position="202"/>
        <end position="219"/>
    </location>
</feature>
<dbReference type="OrthoDB" id="3358017at2759"/>
<proteinExistence type="predicted"/>
<protein>
    <submittedName>
        <fullName evidence="6">RTA1 like protein</fullName>
    </submittedName>
</protein>
<feature type="transmembrane region" description="Helical" evidence="5">
    <location>
        <begin position="122"/>
        <end position="138"/>
    </location>
</feature>
<evidence type="ECO:0000313" key="7">
    <source>
        <dbReference type="Proteomes" id="UP000053477"/>
    </source>
</evidence>
<feature type="transmembrane region" description="Helical" evidence="5">
    <location>
        <begin position="239"/>
        <end position="257"/>
    </location>
</feature>
<dbReference type="Proteomes" id="UP000053477">
    <property type="component" value="Unassembled WGS sequence"/>
</dbReference>
<evidence type="ECO:0000256" key="4">
    <source>
        <dbReference type="ARBA" id="ARBA00023136"/>
    </source>
</evidence>
<organism evidence="6 7">
    <name type="scientific">Schizopora paradoxa</name>
    <dbReference type="NCBI Taxonomy" id="27342"/>
    <lineage>
        <taxon>Eukaryota</taxon>
        <taxon>Fungi</taxon>
        <taxon>Dikarya</taxon>
        <taxon>Basidiomycota</taxon>
        <taxon>Agaricomycotina</taxon>
        <taxon>Agaricomycetes</taxon>
        <taxon>Hymenochaetales</taxon>
        <taxon>Schizoporaceae</taxon>
        <taxon>Schizopora</taxon>
    </lineage>
</organism>
<feature type="transmembrane region" description="Helical" evidence="5">
    <location>
        <begin position="75"/>
        <end position="101"/>
    </location>
</feature>
<name>A0A0H2S1D9_9AGAM</name>
<keyword evidence="7" id="KW-1185">Reference proteome</keyword>
<evidence type="ECO:0000256" key="5">
    <source>
        <dbReference type="SAM" id="Phobius"/>
    </source>
</evidence>
<dbReference type="AlphaFoldDB" id="A0A0H2S1D9"/>
<dbReference type="GO" id="GO:0016020">
    <property type="term" value="C:membrane"/>
    <property type="evidence" value="ECO:0007669"/>
    <property type="project" value="UniProtKB-SubCell"/>
</dbReference>
<feature type="transmembrane region" description="Helical" evidence="5">
    <location>
        <begin position="50"/>
        <end position="69"/>
    </location>
</feature>
<dbReference type="STRING" id="27342.A0A0H2S1D9"/>
<dbReference type="InParanoid" id="A0A0H2S1D9"/>
<reference evidence="6 7" key="1">
    <citation type="submission" date="2015-04" db="EMBL/GenBank/DDBJ databases">
        <title>Complete genome sequence of Schizopora paradoxa KUC8140, a cosmopolitan wood degrader in East Asia.</title>
        <authorList>
            <consortium name="DOE Joint Genome Institute"/>
            <person name="Min B."/>
            <person name="Park H."/>
            <person name="Jang Y."/>
            <person name="Kim J.-J."/>
            <person name="Kim K.H."/>
            <person name="Pangilinan J."/>
            <person name="Lipzen A."/>
            <person name="Riley R."/>
            <person name="Grigoriev I.V."/>
            <person name="Spatafora J.W."/>
            <person name="Choi I.-G."/>
        </authorList>
    </citation>
    <scope>NUCLEOTIDE SEQUENCE [LARGE SCALE GENOMIC DNA]</scope>
    <source>
        <strain evidence="6 7">KUC8140</strain>
    </source>
</reference>